<dbReference type="Proteomes" id="UP000255106">
    <property type="component" value="Unassembled WGS sequence"/>
</dbReference>
<evidence type="ECO:0000256" key="1">
    <source>
        <dbReference type="ARBA" id="ARBA00010838"/>
    </source>
</evidence>
<evidence type="ECO:0000256" key="2">
    <source>
        <dbReference type="ARBA" id="ARBA00022801"/>
    </source>
</evidence>
<dbReference type="PRINTS" id="PR00131">
    <property type="entry name" value="GLHYDRLASE1"/>
</dbReference>
<feature type="active site" description="Nucleophile" evidence="4">
    <location>
        <position position="372"/>
    </location>
</feature>
<dbReference type="PROSITE" id="PS00572">
    <property type="entry name" value="GLYCOSYL_HYDROL_F1_1"/>
    <property type="match status" value="1"/>
</dbReference>
<dbReference type="Gene3D" id="3.20.20.80">
    <property type="entry name" value="Glycosidases"/>
    <property type="match status" value="1"/>
</dbReference>
<dbReference type="InterPro" id="IPR018120">
    <property type="entry name" value="Glyco_hydro_1_AS"/>
</dbReference>
<dbReference type="NCBIfam" id="NF007158">
    <property type="entry name" value="PRK09593.1"/>
    <property type="match status" value="1"/>
</dbReference>
<evidence type="ECO:0000313" key="7">
    <source>
        <dbReference type="EMBL" id="STQ09684.1"/>
    </source>
</evidence>
<evidence type="ECO:0000256" key="4">
    <source>
        <dbReference type="PROSITE-ProRule" id="PRU10055"/>
    </source>
</evidence>
<dbReference type="AlphaFoldDB" id="A0A377LU20"/>
<dbReference type="FunFam" id="3.20.20.80:FF:000004">
    <property type="entry name" value="Beta-glucosidase 6-phospho-beta-glucosidase"/>
    <property type="match status" value="1"/>
</dbReference>
<reference evidence="7 8" key="1">
    <citation type="submission" date="2018-06" db="EMBL/GenBank/DDBJ databases">
        <authorList>
            <consortium name="Pathogen Informatics"/>
            <person name="Doyle S."/>
        </authorList>
    </citation>
    <scope>NUCLEOTIDE SEQUENCE [LARGE SCALE GENOMIC DNA]</scope>
    <source>
        <strain evidence="7 8">NCTC10005</strain>
    </source>
</reference>
<dbReference type="PANTHER" id="PTHR10353">
    <property type="entry name" value="GLYCOSYL HYDROLASE"/>
    <property type="match status" value="1"/>
</dbReference>
<dbReference type="InterPro" id="IPR033132">
    <property type="entry name" value="GH_1_N_CS"/>
</dbReference>
<proteinExistence type="inferred from homology"/>
<accession>A0A377LU20</accession>
<evidence type="ECO:0000313" key="8">
    <source>
        <dbReference type="Proteomes" id="UP000255106"/>
    </source>
</evidence>
<dbReference type="Pfam" id="PF00232">
    <property type="entry name" value="Glyco_hydro_1"/>
    <property type="match status" value="1"/>
</dbReference>
<dbReference type="NCBIfam" id="NF007356">
    <property type="entry name" value="PRK09852.1"/>
    <property type="match status" value="1"/>
</dbReference>
<sequence>MSVFPQGFLWGGALAANQSEGAYREGGKGLTTVDMIPHGANRLAVKLGKEKRFSLRDDEFYPSHEAIDFYHRYKEDIALMAEMGFTVFRTSIAWGRLYPNGDEPLPNKEGIAFYRAVFEECKKYNIEPLVTLCHFDVPMHLVTEYGSWRNRKMVDFFARYARTCFEEFNGLVKYWLTFNEINIMLHSPFSGAGLVFEEGENEDQVKYQAAHHELVASALATKIAHEVNPENQVGCMLAGGNFYPYSCKPEDVWMALDKDRENLFFIDVQARGSYPAYSARVFREKGVVIVKDPGDDEMLKNTVDFVSFSYYASRCASADMNANNTNAANIVKSLRNPHIQVSEWGWGIDPLGLRITMNMMYDRYQKPLFLVENGLGAKDVIDENGEINDDYRISYLREHIRAMGDAIEDGVPLMGYTTWGCIDLVAASTGEMSKRYGFVYVDRDDAGNGTLERKRKKSFWWYKKVIASNGGIWRSLLLPPHPGPLPTGERVYFVPYPLWGEG</sequence>
<keyword evidence="3 6" id="KW-0326">Glycosidase</keyword>
<dbReference type="InterPro" id="IPR017853">
    <property type="entry name" value="GH"/>
</dbReference>
<protein>
    <submittedName>
        <fullName evidence="7">Cryptic 6-phospho-beta-glucosidase</fullName>
        <ecNumber evidence="7">3.2.1.86</ecNumber>
    </submittedName>
</protein>
<name>A0A377LU20_ENTCL</name>
<dbReference type="GO" id="GO:0016052">
    <property type="term" value="P:carbohydrate catabolic process"/>
    <property type="evidence" value="ECO:0007669"/>
    <property type="project" value="TreeGrafter"/>
</dbReference>
<evidence type="ECO:0000256" key="3">
    <source>
        <dbReference type="ARBA" id="ARBA00023295"/>
    </source>
</evidence>
<dbReference type="GO" id="GO:0008706">
    <property type="term" value="F:6-phospho-beta-glucosidase activity"/>
    <property type="evidence" value="ECO:0007669"/>
    <property type="project" value="UniProtKB-EC"/>
</dbReference>
<dbReference type="EC" id="3.2.1.86" evidence="7"/>
<evidence type="ECO:0000256" key="6">
    <source>
        <dbReference type="RuleBase" id="RU004468"/>
    </source>
</evidence>
<dbReference type="SUPFAM" id="SSF51445">
    <property type="entry name" value="(Trans)glycosidases"/>
    <property type="match status" value="1"/>
</dbReference>
<gene>
    <name evidence="7" type="primary">bglH</name>
    <name evidence="7" type="ORF">NCTC10005_02398</name>
</gene>
<dbReference type="InterPro" id="IPR001360">
    <property type="entry name" value="Glyco_hydro_1"/>
</dbReference>
<keyword evidence="2 6" id="KW-0378">Hydrolase</keyword>
<organism evidence="7 8">
    <name type="scientific">Enterobacter cloacae</name>
    <dbReference type="NCBI Taxonomy" id="550"/>
    <lineage>
        <taxon>Bacteria</taxon>
        <taxon>Pseudomonadati</taxon>
        <taxon>Pseudomonadota</taxon>
        <taxon>Gammaproteobacteria</taxon>
        <taxon>Enterobacterales</taxon>
        <taxon>Enterobacteriaceae</taxon>
        <taxon>Enterobacter</taxon>
        <taxon>Enterobacter cloacae complex</taxon>
    </lineage>
</organism>
<evidence type="ECO:0000256" key="5">
    <source>
        <dbReference type="RuleBase" id="RU003690"/>
    </source>
</evidence>
<dbReference type="PANTHER" id="PTHR10353:SF122">
    <property type="entry name" value="6-PHOSPHO-BETA-GLUCOSIDASE ASCB-RELATED"/>
    <property type="match status" value="1"/>
</dbReference>
<dbReference type="PROSITE" id="PS00653">
    <property type="entry name" value="GLYCOSYL_HYDROL_F1_2"/>
    <property type="match status" value="1"/>
</dbReference>
<comment type="similarity">
    <text evidence="1 5">Belongs to the glycosyl hydrolase 1 family.</text>
</comment>
<dbReference type="EMBL" id="UGJB01000004">
    <property type="protein sequence ID" value="STQ09684.1"/>
    <property type="molecule type" value="Genomic_DNA"/>
</dbReference>
<dbReference type="GO" id="GO:0005829">
    <property type="term" value="C:cytosol"/>
    <property type="evidence" value="ECO:0007669"/>
    <property type="project" value="TreeGrafter"/>
</dbReference>